<dbReference type="EMBL" id="JALLAZ020000919">
    <property type="protein sequence ID" value="KAL3784690.1"/>
    <property type="molecule type" value="Genomic_DNA"/>
</dbReference>
<feature type="compositionally biased region" description="Polar residues" evidence="1">
    <location>
        <begin position="25"/>
        <end position="38"/>
    </location>
</feature>
<reference evidence="2 3" key="1">
    <citation type="submission" date="2024-10" db="EMBL/GenBank/DDBJ databases">
        <title>Updated reference genomes for cyclostephanoid diatoms.</title>
        <authorList>
            <person name="Roberts W.R."/>
            <person name="Alverson A.J."/>
        </authorList>
    </citation>
    <scope>NUCLEOTIDE SEQUENCE [LARGE SCALE GENOMIC DNA]</scope>
    <source>
        <strain evidence="2 3">AJA276-08</strain>
    </source>
</reference>
<dbReference type="SUPFAM" id="SSF53254">
    <property type="entry name" value="Phosphoglycerate mutase-like"/>
    <property type="match status" value="1"/>
</dbReference>
<evidence type="ECO:0000313" key="3">
    <source>
        <dbReference type="Proteomes" id="UP001530315"/>
    </source>
</evidence>
<keyword evidence="3" id="KW-1185">Reference proteome</keyword>
<sequence length="254" mass="28190">MGMIIPLATTRFAILKRRLVVNPSARTTRQSMAPNNRASSSSSPDLVGSDDVVISRIYLIRHGDRFDYADPSWAIRADGLSESHATDRRHLPSADERFAYFPRVDPTYDPLLVVRPTPGHACRRTGLPCESFAGEYCRRMARLATALESTYRGRTVVLFSHAASVALVAALTGRSMRDMKFAPCGIYQMERVDDGPWTLVRGGGCNSGHVRENSPTTCPWGFSEKDFGGDDGIDLDYFVDRRRAGEIQDVNNNN</sequence>
<evidence type="ECO:0000256" key="1">
    <source>
        <dbReference type="SAM" id="MobiDB-lite"/>
    </source>
</evidence>
<comment type="caution">
    <text evidence="2">The sequence shown here is derived from an EMBL/GenBank/DDBJ whole genome shotgun (WGS) entry which is preliminary data.</text>
</comment>
<evidence type="ECO:0000313" key="2">
    <source>
        <dbReference type="EMBL" id="KAL3784690.1"/>
    </source>
</evidence>
<feature type="region of interest" description="Disordered" evidence="1">
    <location>
        <begin position="25"/>
        <end position="46"/>
    </location>
</feature>
<dbReference type="InterPro" id="IPR029033">
    <property type="entry name" value="His_PPase_superfam"/>
</dbReference>
<gene>
    <name evidence="2" type="ORF">ACHAW5_002868</name>
</gene>
<dbReference type="Gene3D" id="3.40.50.1240">
    <property type="entry name" value="Phosphoglycerate mutase-like"/>
    <property type="match status" value="1"/>
</dbReference>
<proteinExistence type="predicted"/>
<dbReference type="AlphaFoldDB" id="A0ABD3P990"/>
<protein>
    <recommendedName>
        <fullName evidence="4">Phosphoglycerate mutase-like protein</fullName>
    </recommendedName>
</protein>
<name>A0ABD3P990_9STRA</name>
<accession>A0ABD3P990</accession>
<evidence type="ECO:0008006" key="4">
    <source>
        <dbReference type="Google" id="ProtNLM"/>
    </source>
</evidence>
<dbReference type="Proteomes" id="UP001530315">
    <property type="component" value="Unassembled WGS sequence"/>
</dbReference>
<organism evidence="2 3">
    <name type="scientific">Stephanodiscus triporus</name>
    <dbReference type="NCBI Taxonomy" id="2934178"/>
    <lineage>
        <taxon>Eukaryota</taxon>
        <taxon>Sar</taxon>
        <taxon>Stramenopiles</taxon>
        <taxon>Ochrophyta</taxon>
        <taxon>Bacillariophyta</taxon>
        <taxon>Coscinodiscophyceae</taxon>
        <taxon>Thalassiosirophycidae</taxon>
        <taxon>Stephanodiscales</taxon>
        <taxon>Stephanodiscaceae</taxon>
        <taxon>Stephanodiscus</taxon>
    </lineage>
</organism>